<feature type="binding site" evidence="5">
    <location>
        <position position="132"/>
    </location>
    <ligand>
        <name>Mn(2+)</name>
        <dbReference type="ChEBI" id="CHEBI:29035"/>
    </ligand>
</feature>
<feature type="binding site" evidence="5">
    <location>
        <position position="222"/>
    </location>
    <ligand>
        <name>Mn(2+)</name>
        <dbReference type="ChEBI" id="CHEBI:29035"/>
    </ligand>
</feature>
<dbReference type="GO" id="GO:0004784">
    <property type="term" value="F:superoxide dismutase activity"/>
    <property type="evidence" value="ECO:0007669"/>
    <property type="project" value="UniProtKB-EC"/>
</dbReference>
<proteinExistence type="inferred from homology"/>
<dbReference type="RefSeq" id="WP_338235682.1">
    <property type="nucleotide sequence ID" value="NZ_BQKE01000001.1"/>
</dbReference>
<keyword evidence="10" id="KW-1185">Reference proteome</keyword>
<sequence>MDNKQNPSNSRRAFVKTSAKAAIISAAGMPLMGALSSCESKKEEKKEEAKEVKPQVETFSQIALPYAFDALAPNIDAMTMEIHYGKHHAGYVKKLNAAVQKEQIGGSLEAILANVSQYSTAVRNNGGGHYNHNMFWQVMSPNGGGVPTGKLAAAIDQAFGSFEEFKEQFSKAAATRFGSGWAWLVKNGTQLSIGSTPNQDNPLMDVAEIKGTPLLNLDVWEHAYYLNYQNMRGSYIENFWKVVNWEEVSKRFES</sequence>
<dbReference type="PANTHER" id="PTHR43595">
    <property type="entry name" value="37S RIBOSOMAL PROTEIN S26, MITOCHONDRIAL"/>
    <property type="match status" value="1"/>
</dbReference>
<dbReference type="InterPro" id="IPR019832">
    <property type="entry name" value="Mn/Fe_SOD_C"/>
</dbReference>
<evidence type="ECO:0000313" key="9">
    <source>
        <dbReference type="EMBL" id="GJM59705.1"/>
    </source>
</evidence>
<dbReference type="EMBL" id="BQKE01000001">
    <property type="protein sequence ID" value="GJM59705.1"/>
    <property type="molecule type" value="Genomic_DNA"/>
</dbReference>
<dbReference type="PIRSF" id="PIRSF000349">
    <property type="entry name" value="SODismutase"/>
    <property type="match status" value="1"/>
</dbReference>
<feature type="binding site" evidence="5">
    <location>
        <position position="83"/>
    </location>
    <ligand>
        <name>Mn(2+)</name>
        <dbReference type="ChEBI" id="CHEBI:29035"/>
    </ligand>
</feature>
<evidence type="ECO:0000259" key="7">
    <source>
        <dbReference type="Pfam" id="PF00081"/>
    </source>
</evidence>
<evidence type="ECO:0000313" key="10">
    <source>
        <dbReference type="Proteomes" id="UP001310022"/>
    </source>
</evidence>
<dbReference type="InterPro" id="IPR019831">
    <property type="entry name" value="Mn/Fe_SOD_N"/>
</dbReference>
<dbReference type="FunFam" id="3.55.40.20:FF:000001">
    <property type="entry name" value="Superoxide dismutase"/>
    <property type="match status" value="1"/>
</dbReference>
<gene>
    <name evidence="9" type="ORF">PEDI_02570</name>
</gene>
<organism evidence="9 10">
    <name type="scientific">Persicobacter diffluens</name>
    <dbReference type="NCBI Taxonomy" id="981"/>
    <lineage>
        <taxon>Bacteria</taxon>
        <taxon>Pseudomonadati</taxon>
        <taxon>Bacteroidota</taxon>
        <taxon>Cytophagia</taxon>
        <taxon>Cytophagales</taxon>
        <taxon>Persicobacteraceae</taxon>
        <taxon>Persicobacter</taxon>
    </lineage>
</organism>
<dbReference type="Proteomes" id="UP001310022">
    <property type="component" value="Unassembled WGS sequence"/>
</dbReference>
<dbReference type="PRINTS" id="PR01703">
    <property type="entry name" value="MNSODISMTASE"/>
</dbReference>
<keyword evidence="3 5" id="KW-0479">Metal-binding</keyword>
<dbReference type="InterPro" id="IPR006311">
    <property type="entry name" value="TAT_signal"/>
</dbReference>
<evidence type="ECO:0000256" key="3">
    <source>
        <dbReference type="ARBA" id="ARBA00022723"/>
    </source>
</evidence>
<keyword evidence="4 6" id="KW-0560">Oxidoreductase</keyword>
<feature type="domain" description="Manganese/iron superoxide dismutase C-terminal" evidence="8">
    <location>
        <begin position="147"/>
        <end position="251"/>
    </location>
</feature>
<name>A0AAN4VWQ6_9BACT</name>
<feature type="binding site" evidence="5">
    <location>
        <position position="218"/>
    </location>
    <ligand>
        <name>Mn(2+)</name>
        <dbReference type="ChEBI" id="CHEBI:29035"/>
    </ligand>
</feature>
<protein>
    <recommendedName>
        <fullName evidence="2 6">Superoxide dismutase</fullName>
        <ecNumber evidence="2 6">1.15.1.1</ecNumber>
    </recommendedName>
</protein>
<dbReference type="InterPro" id="IPR036324">
    <property type="entry name" value="Mn/Fe_SOD_N_sf"/>
</dbReference>
<dbReference type="InterPro" id="IPR036314">
    <property type="entry name" value="SOD_C_sf"/>
</dbReference>
<dbReference type="SUPFAM" id="SSF54719">
    <property type="entry name" value="Fe,Mn superoxide dismutase (SOD), C-terminal domain"/>
    <property type="match status" value="1"/>
</dbReference>
<dbReference type="SUPFAM" id="SSF46609">
    <property type="entry name" value="Fe,Mn superoxide dismutase (SOD), N-terminal domain"/>
    <property type="match status" value="1"/>
</dbReference>
<evidence type="ECO:0000259" key="8">
    <source>
        <dbReference type="Pfam" id="PF02777"/>
    </source>
</evidence>
<dbReference type="InterPro" id="IPR001189">
    <property type="entry name" value="Mn/Fe_SOD"/>
</dbReference>
<dbReference type="GO" id="GO:0005737">
    <property type="term" value="C:cytoplasm"/>
    <property type="evidence" value="ECO:0007669"/>
    <property type="project" value="TreeGrafter"/>
</dbReference>
<dbReference type="PROSITE" id="PS00088">
    <property type="entry name" value="SOD_MN"/>
    <property type="match status" value="1"/>
</dbReference>
<dbReference type="PANTHER" id="PTHR43595:SF2">
    <property type="entry name" value="SMALL RIBOSOMAL SUBUNIT PROTEIN MS42"/>
    <property type="match status" value="1"/>
</dbReference>
<comment type="function">
    <text evidence="6">Destroys radicals which are normally produced within the cells and which are toxic to biological systems.</text>
</comment>
<feature type="domain" description="Manganese/iron superoxide dismutase N-terminal" evidence="7">
    <location>
        <begin position="59"/>
        <end position="140"/>
    </location>
</feature>
<dbReference type="EC" id="1.15.1.1" evidence="2 6"/>
<dbReference type="PROSITE" id="PS51318">
    <property type="entry name" value="TAT"/>
    <property type="match status" value="1"/>
</dbReference>
<comment type="similarity">
    <text evidence="1 6">Belongs to the iron/manganese superoxide dismutase family.</text>
</comment>
<evidence type="ECO:0000256" key="1">
    <source>
        <dbReference type="ARBA" id="ARBA00008714"/>
    </source>
</evidence>
<accession>A0AAN4VWQ6</accession>
<dbReference type="GO" id="GO:0046872">
    <property type="term" value="F:metal ion binding"/>
    <property type="evidence" value="ECO:0007669"/>
    <property type="project" value="UniProtKB-KW"/>
</dbReference>
<dbReference type="Pfam" id="PF02777">
    <property type="entry name" value="Sod_Fe_C"/>
    <property type="match status" value="1"/>
</dbReference>
<dbReference type="Gene3D" id="1.10.287.990">
    <property type="entry name" value="Fe,Mn superoxide dismutase (SOD) domain"/>
    <property type="match status" value="1"/>
</dbReference>
<dbReference type="InterPro" id="IPR019833">
    <property type="entry name" value="Mn/Fe_SOD_BS"/>
</dbReference>
<comment type="catalytic activity">
    <reaction evidence="6">
        <text>2 superoxide + 2 H(+) = H2O2 + O2</text>
        <dbReference type="Rhea" id="RHEA:20696"/>
        <dbReference type="ChEBI" id="CHEBI:15378"/>
        <dbReference type="ChEBI" id="CHEBI:15379"/>
        <dbReference type="ChEBI" id="CHEBI:16240"/>
        <dbReference type="ChEBI" id="CHEBI:18421"/>
        <dbReference type="EC" id="1.15.1.1"/>
    </reaction>
</comment>
<dbReference type="AlphaFoldDB" id="A0AAN4VWQ6"/>
<dbReference type="Gene3D" id="3.55.40.20">
    <property type="entry name" value="Iron/manganese superoxide dismutase, C-terminal domain"/>
    <property type="match status" value="1"/>
</dbReference>
<reference evidence="9 10" key="1">
    <citation type="submission" date="2021-12" db="EMBL/GenBank/DDBJ databases">
        <title>Genome sequencing of bacteria with rrn-lacking chromosome and rrn-plasmid.</title>
        <authorList>
            <person name="Anda M."/>
            <person name="Iwasaki W."/>
        </authorList>
    </citation>
    <scope>NUCLEOTIDE SEQUENCE [LARGE SCALE GENOMIC DNA]</scope>
    <source>
        <strain evidence="9 10">NBRC 15940</strain>
    </source>
</reference>
<evidence type="ECO:0000256" key="6">
    <source>
        <dbReference type="RuleBase" id="RU000414"/>
    </source>
</evidence>
<dbReference type="Pfam" id="PF00081">
    <property type="entry name" value="Sod_Fe_N"/>
    <property type="match status" value="1"/>
</dbReference>
<evidence type="ECO:0000256" key="2">
    <source>
        <dbReference type="ARBA" id="ARBA00012682"/>
    </source>
</evidence>
<evidence type="ECO:0000256" key="5">
    <source>
        <dbReference type="PIRSR" id="PIRSR000349-1"/>
    </source>
</evidence>
<comment type="caution">
    <text evidence="9">The sequence shown here is derived from an EMBL/GenBank/DDBJ whole genome shotgun (WGS) entry which is preliminary data.</text>
</comment>
<evidence type="ECO:0000256" key="4">
    <source>
        <dbReference type="ARBA" id="ARBA00023002"/>
    </source>
</evidence>